<dbReference type="EMBL" id="LGGS01000149">
    <property type="protein sequence ID" value="KUK81476.1"/>
    <property type="molecule type" value="Genomic_DNA"/>
</dbReference>
<feature type="domain" description="Sporulation stage II protein D amidase enhancer LytB N-terminal" evidence="1">
    <location>
        <begin position="45"/>
        <end position="89"/>
    </location>
</feature>
<evidence type="ECO:0000313" key="3">
    <source>
        <dbReference type="Proteomes" id="UP000054705"/>
    </source>
</evidence>
<dbReference type="InterPro" id="IPR013693">
    <property type="entry name" value="SpoIID/LytB_N"/>
</dbReference>
<proteinExistence type="predicted"/>
<name>A0A117M2Y5_9FIRM</name>
<dbReference type="AlphaFoldDB" id="A0A117M2Y5"/>
<dbReference type="PATRIC" id="fig|110500.4.peg.94"/>
<reference evidence="3" key="1">
    <citation type="journal article" date="2015" name="MBio">
        <title>Genome-Resolved Metagenomic Analysis Reveals Roles for Candidate Phyla and Other Microbial Community Members in Biogeochemical Transformations in Oil Reservoirs.</title>
        <authorList>
            <person name="Hu P."/>
            <person name="Tom L."/>
            <person name="Singh A."/>
            <person name="Thomas B.C."/>
            <person name="Baker B.J."/>
            <person name="Piceno Y.M."/>
            <person name="Andersen G.L."/>
            <person name="Banfield J.F."/>
        </authorList>
    </citation>
    <scope>NUCLEOTIDE SEQUENCE [LARGE SCALE GENOMIC DNA]</scope>
</reference>
<dbReference type="Pfam" id="PF08486">
    <property type="entry name" value="SpoIID"/>
    <property type="match status" value="1"/>
</dbReference>
<evidence type="ECO:0000313" key="2">
    <source>
        <dbReference type="EMBL" id="KUK81476.1"/>
    </source>
</evidence>
<dbReference type="Proteomes" id="UP000054705">
    <property type="component" value="Unassembled WGS sequence"/>
</dbReference>
<accession>A0A117M2Y5</accession>
<sequence>MRRLMFGLILIIVALILNLPQFQSGQEPGDGSLPRIDKVRLYLHREDKIKSLPLEEYLVGVVAAEMPAEFPVEALKAQAVAARTYAVKRLAAGGVANPEHPGADL</sequence>
<comment type="caution">
    <text evidence="2">The sequence shown here is derived from an EMBL/GenBank/DDBJ whole genome shotgun (WGS) entry which is preliminary data.</text>
</comment>
<organism evidence="2 3">
    <name type="scientific">Pelotomaculum thermopropionicum</name>
    <dbReference type="NCBI Taxonomy" id="110500"/>
    <lineage>
        <taxon>Bacteria</taxon>
        <taxon>Bacillati</taxon>
        <taxon>Bacillota</taxon>
        <taxon>Clostridia</taxon>
        <taxon>Eubacteriales</taxon>
        <taxon>Desulfotomaculaceae</taxon>
        <taxon>Pelotomaculum</taxon>
    </lineage>
</organism>
<protein>
    <submittedName>
        <fullName evidence="2">Putative membrane protein</fullName>
    </submittedName>
</protein>
<evidence type="ECO:0000259" key="1">
    <source>
        <dbReference type="Pfam" id="PF08486"/>
    </source>
</evidence>
<gene>
    <name evidence="2" type="ORF">XD97_0639</name>
</gene>